<keyword evidence="4" id="KW-1185">Reference proteome</keyword>
<keyword evidence="2" id="KW-0472">Membrane</keyword>
<feature type="transmembrane region" description="Helical" evidence="2">
    <location>
        <begin position="338"/>
        <end position="362"/>
    </location>
</feature>
<dbReference type="EMBL" id="BAABDD010000005">
    <property type="protein sequence ID" value="GAA3735260.1"/>
    <property type="molecule type" value="Genomic_DNA"/>
</dbReference>
<feature type="compositionally biased region" description="Low complexity" evidence="1">
    <location>
        <begin position="256"/>
        <end position="266"/>
    </location>
</feature>
<name>A0ABP7FGC9_9ACTN</name>
<gene>
    <name evidence="3" type="ORF">GCM10022402_14320</name>
</gene>
<accession>A0ABP7FGC9</accession>
<feature type="transmembrane region" description="Helical" evidence="2">
    <location>
        <begin position="412"/>
        <end position="438"/>
    </location>
</feature>
<dbReference type="Proteomes" id="UP001500908">
    <property type="component" value="Unassembled WGS sequence"/>
</dbReference>
<feature type="transmembrane region" description="Helical" evidence="2">
    <location>
        <begin position="32"/>
        <end position="52"/>
    </location>
</feature>
<feature type="transmembrane region" description="Helical" evidence="2">
    <location>
        <begin position="450"/>
        <end position="471"/>
    </location>
</feature>
<protein>
    <recommendedName>
        <fullName evidence="5">Fluoroquinolone transport system permease protein</fullName>
    </recommendedName>
</protein>
<feature type="region of interest" description="Disordered" evidence="1">
    <location>
        <begin position="251"/>
        <end position="275"/>
    </location>
</feature>
<dbReference type="RefSeq" id="WP_344968654.1">
    <property type="nucleotide sequence ID" value="NZ_BAABDD010000005.1"/>
</dbReference>
<feature type="transmembrane region" description="Helical" evidence="2">
    <location>
        <begin position="300"/>
        <end position="318"/>
    </location>
</feature>
<feature type="transmembrane region" description="Helical" evidence="2">
    <location>
        <begin position="383"/>
        <end position="406"/>
    </location>
</feature>
<proteinExistence type="predicted"/>
<feature type="transmembrane region" description="Helical" evidence="2">
    <location>
        <begin position="491"/>
        <end position="515"/>
    </location>
</feature>
<evidence type="ECO:0000256" key="2">
    <source>
        <dbReference type="SAM" id="Phobius"/>
    </source>
</evidence>
<evidence type="ECO:0008006" key="5">
    <source>
        <dbReference type="Google" id="ProtNLM"/>
    </source>
</evidence>
<keyword evidence="2" id="KW-0812">Transmembrane</keyword>
<evidence type="ECO:0000256" key="1">
    <source>
        <dbReference type="SAM" id="MobiDB-lite"/>
    </source>
</evidence>
<feature type="transmembrane region" description="Helical" evidence="2">
    <location>
        <begin position="175"/>
        <end position="202"/>
    </location>
</feature>
<sequence>MTAPLPHAPSRTLQRVGAALALEVRLELRHGLVGAALGLSLVWSTVLLAIPATTAAALAPLLLFVDTAGFGALFAVVLALFERVERSRESLATTPLRPSEYIGARLTVLTVLSVVAAVPIVTVSTRDRWLEGPAAMATVVLPALVGVALSALLFLGAVVAAGIRVQTFQALFGQLPLVLVPLLAPALAHLSGLVSSPLLFLAPTTVAADLLHVGLSPEGVSFGLATAVLYPLAAVVAMSALATARLRVDTTEKPSAQAPPATVARPPQRRQRRPRTPAAIRPLAAFARVDLRGIGRDPTLLALPIAPVLLALGLRMGYPLLEEFVGAHYGVVLAPYRPVALAALVVLHVPLMTGAIGAMRAMEDVDDRTLLVLRVSPFSLSHYLAYRLLGVLGVTVAGLAVALPLSGLAGPWSAGLVVALLLAAAQAPLLVLLAVALASGKVQGLVTVKIVGAALTLLPLLVWWLPAPWVWLLAVLPPFWPVAAVPSYGLATAPLAGLLGTLTILGWAFPAWLGVPRRQSR</sequence>
<evidence type="ECO:0000313" key="4">
    <source>
        <dbReference type="Proteomes" id="UP001500908"/>
    </source>
</evidence>
<comment type="caution">
    <text evidence="3">The sequence shown here is derived from an EMBL/GenBank/DDBJ whole genome shotgun (WGS) entry which is preliminary data.</text>
</comment>
<feature type="transmembrane region" description="Helical" evidence="2">
    <location>
        <begin position="58"/>
        <end position="81"/>
    </location>
</feature>
<feature type="transmembrane region" description="Helical" evidence="2">
    <location>
        <begin position="222"/>
        <end position="244"/>
    </location>
</feature>
<feature type="transmembrane region" description="Helical" evidence="2">
    <location>
        <begin position="102"/>
        <end position="122"/>
    </location>
</feature>
<dbReference type="InterPro" id="IPR056926">
    <property type="entry name" value="FLQE3_permease"/>
</dbReference>
<feature type="transmembrane region" description="Helical" evidence="2">
    <location>
        <begin position="134"/>
        <end position="163"/>
    </location>
</feature>
<dbReference type="Pfam" id="PF24686">
    <property type="entry name" value="FLQE3_permease"/>
    <property type="match status" value="1"/>
</dbReference>
<organism evidence="3 4">
    <name type="scientific">Salinactinospora qingdaonensis</name>
    <dbReference type="NCBI Taxonomy" id="702744"/>
    <lineage>
        <taxon>Bacteria</taxon>
        <taxon>Bacillati</taxon>
        <taxon>Actinomycetota</taxon>
        <taxon>Actinomycetes</taxon>
        <taxon>Streptosporangiales</taxon>
        <taxon>Nocardiopsidaceae</taxon>
        <taxon>Salinactinospora</taxon>
    </lineage>
</organism>
<keyword evidence="2" id="KW-1133">Transmembrane helix</keyword>
<reference evidence="4" key="1">
    <citation type="journal article" date="2019" name="Int. J. Syst. Evol. Microbiol.">
        <title>The Global Catalogue of Microorganisms (GCM) 10K type strain sequencing project: providing services to taxonomists for standard genome sequencing and annotation.</title>
        <authorList>
            <consortium name="The Broad Institute Genomics Platform"/>
            <consortium name="The Broad Institute Genome Sequencing Center for Infectious Disease"/>
            <person name="Wu L."/>
            <person name="Ma J."/>
        </authorList>
    </citation>
    <scope>NUCLEOTIDE SEQUENCE [LARGE SCALE GENOMIC DNA]</scope>
    <source>
        <strain evidence="4">JCM 17137</strain>
    </source>
</reference>
<evidence type="ECO:0000313" key="3">
    <source>
        <dbReference type="EMBL" id="GAA3735260.1"/>
    </source>
</evidence>